<keyword evidence="3" id="KW-0479">Metal-binding</keyword>
<dbReference type="GO" id="GO:0006511">
    <property type="term" value="P:ubiquitin-dependent protein catabolic process"/>
    <property type="evidence" value="ECO:0007669"/>
    <property type="project" value="TreeGrafter"/>
</dbReference>
<feature type="domain" description="RCHY1 zinc-ribbon" evidence="9">
    <location>
        <begin position="6"/>
        <end position="62"/>
    </location>
</feature>
<dbReference type="Proteomes" id="UP001219934">
    <property type="component" value="Unassembled WGS sequence"/>
</dbReference>
<sequence>MHSACSMEYHWKQIDKEISLSPMPTEYQGATVKILCNDCQTHCTVPFHVLGMKCTGCGSYNTAQDGGLIQQQQGGEQQQQGEEQEEEEQQQEEEEEEQQQEEEEQEDIETDTEPEQLPTPY</sequence>
<feature type="region of interest" description="Disordered" evidence="8">
    <location>
        <begin position="68"/>
        <end position="121"/>
    </location>
</feature>
<evidence type="ECO:0000256" key="7">
    <source>
        <dbReference type="ARBA" id="ARBA00023242"/>
    </source>
</evidence>
<dbReference type="GO" id="GO:0016567">
    <property type="term" value="P:protein ubiquitination"/>
    <property type="evidence" value="ECO:0007669"/>
    <property type="project" value="TreeGrafter"/>
</dbReference>
<dbReference type="EMBL" id="JAPTMU010000243">
    <property type="protein sequence ID" value="KAJ4919890.1"/>
    <property type="molecule type" value="Genomic_DNA"/>
</dbReference>
<proteinExistence type="predicted"/>
<dbReference type="GO" id="GO:0005634">
    <property type="term" value="C:nucleus"/>
    <property type="evidence" value="ECO:0007669"/>
    <property type="project" value="UniProtKB-SubCell"/>
</dbReference>
<evidence type="ECO:0000259" key="9">
    <source>
        <dbReference type="Pfam" id="PF14599"/>
    </source>
</evidence>
<dbReference type="GO" id="GO:0061630">
    <property type="term" value="F:ubiquitin protein ligase activity"/>
    <property type="evidence" value="ECO:0007669"/>
    <property type="project" value="TreeGrafter"/>
</dbReference>
<evidence type="ECO:0000256" key="6">
    <source>
        <dbReference type="ARBA" id="ARBA00022833"/>
    </source>
</evidence>
<feature type="compositionally biased region" description="Acidic residues" evidence="8">
    <location>
        <begin position="82"/>
        <end position="114"/>
    </location>
</feature>
<evidence type="ECO:0000256" key="3">
    <source>
        <dbReference type="ARBA" id="ARBA00022723"/>
    </source>
</evidence>
<dbReference type="FunFam" id="2.20.28.10:FF:000009">
    <property type="entry name" value="RING finger and CHY zinc finger domain-containing protein 1"/>
    <property type="match status" value="1"/>
</dbReference>
<dbReference type="AlphaFoldDB" id="A0AAD6F432"/>
<accession>A0AAD6F432</accession>
<evidence type="ECO:0000256" key="5">
    <source>
        <dbReference type="ARBA" id="ARBA00022786"/>
    </source>
</evidence>
<evidence type="ECO:0000313" key="11">
    <source>
        <dbReference type="Proteomes" id="UP001219934"/>
    </source>
</evidence>
<dbReference type="Pfam" id="PF14599">
    <property type="entry name" value="zinc_ribbon_6"/>
    <property type="match status" value="1"/>
</dbReference>
<comment type="caution">
    <text evidence="10">The sequence shown here is derived from an EMBL/GenBank/DDBJ whole genome shotgun (WGS) entry which is preliminary data.</text>
</comment>
<keyword evidence="11" id="KW-1185">Reference proteome</keyword>
<evidence type="ECO:0000313" key="10">
    <source>
        <dbReference type="EMBL" id="KAJ4919890.1"/>
    </source>
</evidence>
<dbReference type="PANTHER" id="PTHR21319:SF53">
    <property type="entry name" value="RING FINGER AND CHY ZINC FINGER DOMAIN-CONTAINING PROTEIN 1"/>
    <property type="match status" value="1"/>
</dbReference>
<comment type="pathway">
    <text evidence="2">Protein modification; protein ubiquitination.</text>
</comment>
<keyword evidence="5" id="KW-0833">Ubl conjugation pathway</keyword>
<dbReference type="Gene3D" id="2.20.28.10">
    <property type="match status" value="1"/>
</dbReference>
<evidence type="ECO:0000256" key="1">
    <source>
        <dbReference type="ARBA" id="ARBA00004123"/>
    </source>
</evidence>
<dbReference type="InterPro" id="IPR039512">
    <property type="entry name" value="RCHY1_zinc-ribbon"/>
</dbReference>
<keyword evidence="7" id="KW-0539">Nucleus</keyword>
<keyword evidence="4" id="KW-0863">Zinc-finger</keyword>
<gene>
    <name evidence="10" type="ORF">JOQ06_018509</name>
</gene>
<evidence type="ECO:0000256" key="8">
    <source>
        <dbReference type="SAM" id="MobiDB-lite"/>
    </source>
</evidence>
<keyword evidence="6" id="KW-0862">Zinc</keyword>
<comment type="subcellular location">
    <subcellularLocation>
        <location evidence="1">Nucleus</location>
    </subcellularLocation>
</comment>
<reference evidence="10" key="1">
    <citation type="submission" date="2022-11" db="EMBL/GenBank/DDBJ databases">
        <title>Chromosome-level genome of Pogonophryne albipinna.</title>
        <authorList>
            <person name="Jo E."/>
        </authorList>
    </citation>
    <scope>NUCLEOTIDE SEQUENCE</scope>
    <source>
        <strain evidence="10">SGF0006</strain>
        <tissue evidence="10">Muscle</tissue>
    </source>
</reference>
<evidence type="ECO:0000256" key="2">
    <source>
        <dbReference type="ARBA" id="ARBA00004906"/>
    </source>
</evidence>
<evidence type="ECO:0000256" key="4">
    <source>
        <dbReference type="ARBA" id="ARBA00022771"/>
    </source>
</evidence>
<organism evidence="10 11">
    <name type="scientific">Pogonophryne albipinna</name>
    <dbReference type="NCBI Taxonomy" id="1090488"/>
    <lineage>
        <taxon>Eukaryota</taxon>
        <taxon>Metazoa</taxon>
        <taxon>Chordata</taxon>
        <taxon>Craniata</taxon>
        <taxon>Vertebrata</taxon>
        <taxon>Euteleostomi</taxon>
        <taxon>Actinopterygii</taxon>
        <taxon>Neopterygii</taxon>
        <taxon>Teleostei</taxon>
        <taxon>Neoteleostei</taxon>
        <taxon>Acanthomorphata</taxon>
        <taxon>Eupercaria</taxon>
        <taxon>Perciformes</taxon>
        <taxon>Notothenioidei</taxon>
        <taxon>Pogonophryne</taxon>
    </lineage>
</organism>
<dbReference type="PANTHER" id="PTHR21319">
    <property type="entry name" value="RING FINGER AND CHY ZINC FINGER DOMAIN-CONTAINING PROTEIN 1"/>
    <property type="match status" value="1"/>
</dbReference>
<name>A0AAD6F432_9TELE</name>
<feature type="compositionally biased region" description="Low complexity" evidence="8">
    <location>
        <begin position="70"/>
        <end position="81"/>
    </location>
</feature>
<protein>
    <recommendedName>
        <fullName evidence="9">RCHY1 zinc-ribbon domain-containing protein</fullName>
    </recommendedName>
</protein>
<dbReference type="GO" id="GO:0008270">
    <property type="term" value="F:zinc ion binding"/>
    <property type="evidence" value="ECO:0007669"/>
    <property type="project" value="UniProtKB-KW"/>
</dbReference>